<protein>
    <submittedName>
        <fullName evidence="4">Skin secretory protein xP2</fullName>
    </submittedName>
</protein>
<dbReference type="KEGG" id="ccin:107264393"/>
<feature type="chain" id="PRO_5042598720" evidence="2">
    <location>
        <begin position="22"/>
        <end position="302"/>
    </location>
</feature>
<keyword evidence="2" id="KW-0732">Signal</keyword>
<organism evidence="3 4">
    <name type="scientific">Cephus cinctus</name>
    <name type="common">Wheat stem sawfly</name>
    <dbReference type="NCBI Taxonomy" id="211228"/>
    <lineage>
        <taxon>Eukaryota</taxon>
        <taxon>Metazoa</taxon>
        <taxon>Ecdysozoa</taxon>
        <taxon>Arthropoda</taxon>
        <taxon>Hexapoda</taxon>
        <taxon>Insecta</taxon>
        <taxon>Pterygota</taxon>
        <taxon>Neoptera</taxon>
        <taxon>Endopterygota</taxon>
        <taxon>Hymenoptera</taxon>
        <taxon>Cephoidea</taxon>
        <taxon>Cephidae</taxon>
        <taxon>Cephus</taxon>
    </lineage>
</organism>
<accession>A0AAJ7R9W2</accession>
<gene>
    <name evidence="4" type="primary">LOC107264393</name>
</gene>
<evidence type="ECO:0000256" key="2">
    <source>
        <dbReference type="SAM" id="SignalP"/>
    </source>
</evidence>
<feature type="compositionally biased region" description="Acidic residues" evidence="1">
    <location>
        <begin position="203"/>
        <end position="216"/>
    </location>
</feature>
<feature type="compositionally biased region" description="Low complexity" evidence="1">
    <location>
        <begin position="159"/>
        <end position="181"/>
    </location>
</feature>
<dbReference type="RefSeq" id="XP_024936986.1">
    <property type="nucleotide sequence ID" value="XM_025081218.1"/>
</dbReference>
<evidence type="ECO:0000256" key="1">
    <source>
        <dbReference type="SAM" id="MobiDB-lite"/>
    </source>
</evidence>
<feature type="region of interest" description="Disordered" evidence="1">
    <location>
        <begin position="282"/>
        <end position="302"/>
    </location>
</feature>
<proteinExistence type="predicted"/>
<feature type="compositionally biased region" description="Low complexity" evidence="1">
    <location>
        <begin position="125"/>
        <end position="138"/>
    </location>
</feature>
<dbReference type="Proteomes" id="UP000694920">
    <property type="component" value="Unplaced"/>
</dbReference>
<feature type="compositionally biased region" description="Low complexity" evidence="1">
    <location>
        <begin position="110"/>
        <end position="119"/>
    </location>
</feature>
<sequence>MTSWFTLLLVVVGSVAVLTDARAISAEPVSIMMDPYGNPVLFVREKRTPVHPYPHRAMMFTGYYRPARRTSNVGQATGVYAQGNAVSGGAYLGESPYLKRGPEPVEEITSAEAEAAPESPEQDQQDQPQFQVQDQQDPLPEESEYPVADPEPVSQTESAVIAPAEEPVAPNTEAPAPAAAPVKPPGQKKSKKTPLPIPIAPADQDDEDVEDEDEEPIIPFLPPKGNRRRQGYVPNLNNFFPMVFSFPGGVARAGSSGSPPGAVTAIANSYSTAKGGVASSVATAYGGSPNGKKQRRAPVAEE</sequence>
<evidence type="ECO:0000313" key="4">
    <source>
        <dbReference type="RefSeq" id="XP_024936986.1"/>
    </source>
</evidence>
<dbReference type="GeneID" id="107264393"/>
<dbReference type="AlphaFoldDB" id="A0AAJ7R9W2"/>
<keyword evidence="3" id="KW-1185">Reference proteome</keyword>
<evidence type="ECO:0000313" key="3">
    <source>
        <dbReference type="Proteomes" id="UP000694920"/>
    </source>
</evidence>
<feature type="region of interest" description="Disordered" evidence="1">
    <location>
        <begin position="97"/>
        <end position="230"/>
    </location>
</feature>
<feature type="signal peptide" evidence="2">
    <location>
        <begin position="1"/>
        <end position="21"/>
    </location>
</feature>
<name>A0AAJ7R9W2_CEPCN</name>
<reference evidence="4" key="1">
    <citation type="submission" date="2025-08" db="UniProtKB">
        <authorList>
            <consortium name="RefSeq"/>
        </authorList>
    </citation>
    <scope>IDENTIFICATION</scope>
</reference>